<accession>A0A9W6N572</accession>
<evidence type="ECO:0000313" key="1">
    <source>
        <dbReference type="EMBL" id="GLK78894.1"/>
    </source>
</evidence>
<reference evidence="1" key="2">
    <citation type="submission" date="2023-01" db="EMBL/GenBank/DDBJ databases">
        <authorList>
            <person name="Sun Q."/>
            <person name="Evtushenko L."/>
        </authorList>
    </citation>
    <scope>NUCLEOTIDE SEQUENCE</scope>
    <source>
        <strain evidence="1">VKM B-2748</strain>
    </source>
</reference>
<dbReference type="RefSeq" id="WP_271199393.1">
    <property type="nucleotide sequence ID" value="NZ_BSFL01000001.1"/>
</dbReference>
<sequence>MFDTALGPTNVDTVRGFAHGGDKIWLDDAIFSAFTLGALSAEAFATHLVYDQASGNLSYDADGAGSGAAVLFARLSPGLNVTFDHTDVLIV</sequence>
<protein>
    <submittedName>
        <fullName evidence="1">Uncharacterized protein</fullName>
    </submittedName>
</protein>
<name>A0A9W6N572_9HYPH</name>
<proteinExistence type="predicted"/>
<gene>
    <name evidence="1" type="ORF">GCM10008174_06350</name>
</gene>
<dbReference type="AlphaFoldDB" id="A0A9W6N572"/>
<dbReference type="Proteomes" id="UP001143309">
    <property type="component" value="Unassembled WGS sequence"/>
</dbReference>
<organism evidence="1 2">
    <name type="scientific">Methylopila turkensis</name>
    <dbReference type="NCBI Taxonomy" id="1437816"/>
    <lineage>
        <taxon>Bacteria</taxon>
        <taxon>Pseudomonadati</taxon>
        <taxon>Pseudomonadota</taxon>
        <taxon>Alphaproteobacteria</taxon>
        <taxon>Hyphomicrobiales</taxon>
        <taxon>Methylopilaceae</taxon>
        <taxon>Methylopila</taxon>
    </lineage>
</organism>
<keyword evidence="2" id="KW-1185">Reference proteome</keyword>
<comment type="caution">
    <text evidence="1">The sequence shown here is derived from an EMBL/GenBank/DDBJ whole genome shotgun (WGS) entry which is preliminary data.</text>
</comment>
<dbReference type="EMBL" id="BSFL01000001">
    <property type="protein sequence ID" value="GLK78894.1"/>
    <property type="molecule type" value="Genomic_DNA"/>
</dbReference>
<dbReference type="Gene3D" id="2.150.10.10">
    <property type="entry name" value="Serralysin-like metalloprotease, C-terminal"/>
    <property type="match status" value="1"/>
</dbReference>
<reference evidence="1" key="1">
    <citation type="journal article" date="2014" name="Int. J. Syst. Evol. Microbiol.">
        <title>Complete genome sequence of Corynebacterium casei LMG S-19264T (=DSM 44701T), isolated from a smear-ripened cheese.</title>
        <authorList>
            <consortium name="US DOE Joint Genome Institute (JGI-PGF)"/>
            <person name="Walter F."/>
            <person name="Albersmeier A."/>
            <person name="Kalinowski J."/>
            <person name="Ruckert C."/>
        </authorList>
    </citation>
    <scope>NUCLEOTIDE SEQUENCE</scope>
    <source>
        <strain evidence="1">VKM B-2748</strain>
    </source>
</reference>
<evidence type="ECO:0000313" key="2">
    <source>
        <dbReference type="Proteomes" id="UP001143309"/>
    </source>
</evidence>
<dbReference type="InterPro" id="IPR011049">
    <property type="entry name" value="Serralysin-like_metalloprot_C"/>
</dbReference>